<sequence>MTRMLCIFAIGLFLLQACKTGNGTTEEAKKNTSDSAGSYALVGTYKGDFGGAPIFITINFSNGKQAAGYNIHKGLRRNIKGEIVRDGSNWVLSLTEPGDNPYDGKFTITFNADANSGNGTWTPNNIKATAEKKFQLEKMKSGEPYNEGMRSQYPFLGYFSAYENSGTIVFEEDGTVKMTYYPKVNDSTLAQQAIEVTGSWSNNPQQPQQVTVNWKTNSGWSQKSSLFKIEMEKGEETNNSYLSAIVCDSLRFVPGP</sequence>
<dbReference type="AlphaFoldDB" id="A0A327W851"/>
<dbReference type="EMBL" id="QLMA01000002">
    <property type="protein sequence ID" value="RAJ85563.1"/>
    <property type="molecule type" value="Genomic_DNA"/>
</dbReference>
<organism evidence="2 3">
    <name type="scientific">Chitinophaga dinghuensis</name>
    <dbReference type="NCBI Taxonomy" id="1539050"/>
    <lineage>
        <taxon>Bacteria</taxon>
        <taxon>Pseudomonadati</taxon>
        <taxon>Bacteroidota</taxon>
        <taxon>Chitinophagia</taxon>
        <taxon>Chitinophagales</taxon>
        <taxon>Chitinophagaceae</taxon>
        <taxon>Chitinophaga</taxon>
    </lineage>
</organism>
<keyword evidence="3" id="KW-1185">Reference proteome</keyword>
<evidence type="ECO:0000313" key="2">
    <source>
        <dbReference type="EMBL" id="RAJ85563.1"/>
    </source>
</evidence>
<reference evidence="2 3" key="1">
    <citation type="submission" date="2018-06" db="EMBL/GenBank/DDBJ databases">
        <title>Genomic Encyclopedia of Archaeal and Bacterial Type Strains, Phase II (KMG-II): from individual species to whole genera.</title>
        <authorList>
            <person name="Goeker M."/>
        </authorList>
    </citation>
    <scope>NUCLEOTIDE SEQUENCE [LARGE SCALE GENOMIC DNA]</scope>
    <source>
        <strain evidence="2 3">DSM 29821</strain>
    </source>
</reference>
<evidence type="ECO:0000256" key="1">
    <source>
        <dbReference type="SAM" id="SignalP"/>
    </source>
</evidence>
<dbReference type="RefSeq" id="WP_111591215.1">
    <property type="nucleotide sequence ID" value="NZ_QLMA01000002.1"/>
</dbReference>
<accession>A0A327W851</accession>
<comment type="caution">
    <text evidence="2">The sequence shown here is derived from an EMBL/GenBank/DDBJ whole genome shotgun (WGS) entry which is preliminary data.</text>
</comment>
<feature type="signal peptide" evidence="1">
    <location>
        <begin position="1"/>
        <end position="19"/>
    </location>
</feature>
<name>A0A327W851_9BACT</name>
<dbReference type="OrthoDB" id="353549at2"/>
<protein>
    <submittedName>
        <fullName evidence="2">Uncharacterized protein</fullName>
    </submittedName>
</protein>
<evidence type="ECO:0000313" key="3">
    <source>
        <dbReference type="Proteomes" id="UP000249819"/>
    </source>
</evidence>
<feature type="chain" id="PRO_5016392797" evidence="1">
    <location>
        <begin position="20"/>
        <end position="256"/>
    </location>
</feature>
<dbReference type="PROSITE" id="PS51257">
    <property type="entry name" value="PROKAR_LIPOPROTEIN"/>
    <property type="match status" value="1"/>
</dbReference>
<keyword evidence="1" id="KW-0732">Signal</keyword>
<dbReference type="Proteomes" id="UP000249819">
    <property type="component" value="Unassembled WGS sequence"/>
</dbReference>
<proteinExistence type="predicted"/>
<gene>
    <name evidence="2" type="ORF">CLV59_102268</name>
</gene>